<keyword evidence="3 6" id="KW-0812">Transmembrane</keyword>
<organism evidence="7 8">
    <name type="scientific">Kibdelosporangium lantanae</name>
    <dbReference type="NCBI Taxonomy" id="1497396"/>
    <lineage>
        <taxon>Bacteria</taxon>
        <taxon>Bacillati</taxon>
        <taxon>Actinomycetota</taxon>
        <taxon>Actinomycetes</taxon>
        <taxon>Pseudonocardiales</taxon>
        <taxon>Pseudonocardiaceae</taxon>
        <taxon>Kibdelosporangium</taxon>
    </lineage>
</organism>
<evidence type="ECO:0000256" key="3">
    <source>
        <dbReference type="ARBA" id="ARBA00022692"/>
    </source>
</evidence>
<comment type="subcellular location">
    <subcellularLocation>
        <location evidence="1">Cell membrane</location>
        <topology evidence="1">Multi-pass membrane protein</topology>
    </subcellularLocation>
</comment>
<evidence type="ECO:0000313" key="7">
    <source>
        <dbReference type="EMBL" id="MFD1051012.1"/>
    </source>
</evidence>
<evidence type="ECO:0000256" key="2">
    <source>
        <dbReference type="ARBA" id="ARBA00022475"/>
    </source>
</evidence>
<protein>
    <submittedName>
        <fullName evidence="7">Monovalent cation/H+ antiporter complex subunit F</fullName>
    </submittedName>
</protein>
<evidence type="ECO:0000256" key="1">
    <source>
        <dbReference type="ARBA" id="ARBA00004651"/>
    </source>
</evidence>
<dbReference type="Proteomes" id="UP001597045">
    <property type="component" value="Unassembled WGS sequence"/>
</dbReference>
<dbReference type="InterPro" id="IPR007208">
    <property type="entry name" value="MrpF/PhaF-like"/>
</dbReference>
<keyword evidence="2" id="KW-1003">Cell membrane</keyword>
<feature type="non-terminal residue" evidence="7">
    <location>
        <position position="1"/>
    </location>
</feature>
<keyword evidence="8" id="KW-1185">Reference proteome</keyword>
<keyword evidence="4 6" id="KW-1133">Transmembrane helix</keyword>
<keyword evidence="5 6" id="KW-0472">Membrane</keyword>
<evidence type="ECO:0000256" key="5">
    <source>
        <dbReference type="ARBA" id="ARBA00023136"/>
    </source>
</evidence>
<reference evidence="8" key="1">
    <citation type="journal article" date="2019" name="Int. J. Syst. Evol. Microbiol.">
        <title>The Global Catalogue of Microorganisms (GCM) 10K type strain sequencing project: providing services to taxonomists for standard genome sequencing and annotation.</title>
        <authorList>
            <consortium name="The Broad Institute Genomics Platform"/>
            <consortium name="The Broad Institute Genome Sequencing Center for Infectious Disease"/>
            <person name="Wu L."/>
            <person name="Ma J."/>
        </authorList>
    </citation>
    <scope>NUCLEOTIDE SEQUENCE [LARGE SCALE GENOMIC DNA]</scope>
    <source>
        <strain evidence="8">JCM 31486</strain>
    </source>
</reference>
<evidence type="ECO:0000256" key="6">
    <source>
        <dbReference type="SAM" id="Phobius"/>
    </source>
</evidence>
<accession>A0ABW3MLD5</accession>
<proteinExistence type="predicted"/>
<dbReference type="Pfam" id="PF04066">
    <property type="entry name" value="MrpF_PhaF"/>
    <property type="match status" value="1"/>
</dbReference>
<name>A0ABW3MLD5_9PSEU</name>
<gene>
    <name evidence="7" type="ORF">ACFQ1S_38520</name>
</gene>
<sequence length="67" mass="7084">PALLLVARGSAVDRLVGLELGSSVGVLSLLVIVQGEGRPSYLIVPFVLVLLAFAGTLVFTRLLRNRP</sequence>
<comment type="caution">
    <text evidence="7">The sequence shown here is derived from an EMBL/GenBank/DDBJ whole genome shotgun (WGS) entry which is preliminary data.</text>
</comment>
<evidence type="ECO:0000313" key="8">
    <source>
        <dbReference type="Proteomes" id="UP001597045"/>
    </source>
</evidence>
<evidence type="ECO:0000256" key="4">
    <source>
        <dbReference type="ARBA" id="ARBA00022989"/>
    </source>
</evidence>
<feature type="transmembrane region" description="Helical" evidence="6">
    <location>
        <begin position="15"/>
        <end position="35"/>
    </location>
</feature>
<feature type="transmembrane region" description="Helical" evidence="6">
    <location>
        <begin position="41"/>
        <end position="63"/>
    </location>
</feature>
<dbReference type="EMBL" id="JBHTIS010003262">
    <property type="protein sequence ID" value="MFD1051012.1"/>
    <property type="molecule type" value="Genomic_DNA"/>
</dbReference>